<dbReference type="PANTHER" id="PTHR43718">
    <property type="entry name" value="LON PROTEASE"/>
    <property type="match status" value="1"/>
</dbReference>
<feature type="region of interest" description="Disordered" evidence="1">
    <location>
        <begin position="343"/>
        <end position="364"/>
    </location>
</feature>
<dbReference type="AlphaFoldDB" id="A0A7Y0WRY8"/>
<name>A0A7Y0WRY8_9GAMM</name>
<evidence type="ECO:0000259" key="2">
    <source>
        <dbReference type="SMART" id="SM00382"/>
    </source>
</evidence>
<dbReference type="GO" id="GO:0004176">
    <property type="term" value="F:ATP-dependent peptidase activity"/>
    <property type="evidence" value="ECO:0007669"/>
    <property type="project" value="InterPro"/>
</dbReference>
<dbReference type="GO" id="GO:0006515">
    <property type="term" value="P:protein quality control for misfolded or incompletely synthesized proteins"/>
    <property type="evidence" value="ECO:0007669"/>
    <property type="project" value="TreeGrafter"/>
</dbReference>
<keyword evidence="4" id="KW-1185">Reference proteome</keyword>
<dbReference type="EMBL" id="JABCKY010000001">
    <property type="protein sequence ID" value="NMT63473.1"/>
    <property type="molecule type" value="Genomic_DNA"/>
</dbReference>
<dbReference type="SMART" id="SM00382">
    <property type="entry name" value="AAA"/>
    <property type="match status" value="1"/>
</dbReference>
<dbReference type="InterPro" id="IPR003959">
    <property type="entry name" value="ATPase_AAA_core"/>
</dbReference>
<dbReference type="Gene3D" id="3.40.50.300">
    <property type="entry name" value="P-loop containing nucleotide triphosphate hydrolases"/>
    <property type="match status" value="1"/>
</dbReference>
<reference evidence="3 4" key="1">
    <citation type="submission" date="2020-04" db="EMBL/GenBank/DDBJ databases">
        <title>Marinobacter oceani sp. nov., isolated from marine solar saltern.</title>
        <authorList>
            <person name="Chen X.-Y."/>
        </authorList>
    </citation>
    <scope>NUCLEOTIDE SEQUENCE [LARGE SCALE GENOMIC DNA]</scope>
    <source>
        <strain evidence="3 4">W62</strain>
    </source>
</reference>
<evidence type="ECO:0000256" key="1">
    <source>
        <dbReference type="SAM" id="MobiDB-lite"/>
    </source>
</evidence>
<dbReference type="GO" id="GO:0005524">
    <property type="term" value="F:ATP binding"/>
    <property type="evidence" value="ECO:0007669"/>
    <property type="project" value="InterPro"/>
</dbReference>
<dbReference type="OrthoDB" id="9809379at2"/>
<feature type="domain" description="AAA+ ATPase" evidence="2">
    <location>
        <begin position="129"/>
        <end position="281"/>
    </location>
</feature>
<accession>A0A7Y0WRY8</accession>
<evidence type="ECO:0000313" key="3">
    <source>
        <dbReference type="EMBL" id="NMT63473.1"/>
    </source>
</evidence>
<feature type="region of interest" description="Disordered" evidence="1">
    <location>
        <begin position="1"/>
        <end position="46"/>
    </location>
</feature>
<feature type="compositionally biased region" description="Polar residues" evidence="1">
    <location>
        <begin position="1"/>
        <end position="12"/>
    </location>
</feature>
<evidence type="ECO:0000313" key="4">
    <source>
        <dbReference type="Proteomes" id="UP000567186"/>
    </source>
</evidence>
<dbReference type="Pfam" id="PF00004">
    <property type="entry name" value="AAA"/>
    <property type="match status" value="1"/>
</dbReference>
<feature type="compositionally biased region" description="Basic and acidic residues" evidence="1">
    <location>
        <begin position="343"/>
        <end position="352"/>
    </location>
</feature>
<organism evidence="3 4">
    <name type="scientific">Marinobacter orientalis</name>
    <dbReference type="NCBI Taxonomy" id="1928859"/>
    <lineage>
        <taxon>Bacteria</taxon>
        <taxon>Pseudomonadati</taxon>
        <taxon>Pseudomonadota</taxon>
        <taxon>Gammaproteobacteria</taxon>
        <taxon>Pseudomonadales</taxon>
        <taxon>Marinobacteraceae</taxon>
        <taxon>Marinobacter</taxon>
    </lineage>
</organism>
<dbReference type="InterPro" id="IPR003593">
    <property type="entry name" value="AAA+_ATPase"/>
</dbReference>
<dbReference type="SUPFAM" id="SSF52540">
    <property type="entry name" value="P-loop containing nucleoside triphosphate hydrolases"/>
    <property type="match status" value="1"/>
</dbReference>
<feature type="compositionally biased region" description="Basic and acidic residues" evidence="1">
    <location>
        <begin position="13"/>
        <end position="24"/>
    </location>
</feature>
<dbReference type="GO" id="GO:0004252">
    <property type="term" value="F:serine-type endopeptidase activity"/>
    <property type="evidence" value="ECO:0007669"/>
    <property type="project" value="InterPro"/>
</dbReference>
<dbReference type="InterPro" id="IPR027417">
    <property type="entry name" value="P-loop_NTPase"/>
</dbReference>
<protein>
    <submittedName>
        <fullName evidence="3">AAA family ATPase</fullName>
    </submittedName>
</protein>
<comment type="caution">
    <text evidence="3">The sequence shown here is derived from an EMBL/GenBank/DDBJ whole genome shotgun (WGS) entry which is preliminary data.</text>
</comment>
<dbReference type="PANTHER" id="PTHR43718:SF2">
    <property type="entry name" value="LON PROTEASE HOMOLOG, MITOCHONDRIAL"/>
    <property type="match status" value="1"/>
</dbReference>
<sequence length="364" mass="41456">MSSAKHLSNALDNNDKAARPEKSITELPIDQMKAEETMRKTKPRPQTSFELIRSQDYFRFDPILAESEHDEALYKQIVENGPSRKLHAPRQRVLKALKVLLVKFPNFREVTTEIIGRYKLSLIGGSAFSLPVINLQGPPGIGKTTYVRAVAEALGQPFHDLKVSQMMERFELAGMSKGWKNAKPGKIARILLIEESEDGQPVILFDELCMAKDTEDNSVIHPLYTLFDRDSGEYFRDLFLDMPINTSYVLAFCATNNIEALRPALRSRLSSFNIEAPTKQEMRELAQNLYRQLLEKFNVVEHFPDPLSSQVLQELTEGSIRDMKLKLERAIIRSVGESHGRESFKLSREHVPEAQPQKRTIGFV</sequence>
<proteinExistence type="predicted"/>
<dbReference type="RefSeq" id="WP_135955891.1">
    <property type="nucleotide sequence ID" value="NZ_JABCKY010000001.1"/>
</dbReference>
<dbReference type="Proteomes" id="UP000567186">
    <property type="component" value="Unassembled WGS sequence"/>
</dbReference>
<gene>
    <name evidence="3" type="ORF">HIU99_07650</name>
</gene>
<dbReference type="InterPro" id="IPR027065">
    <property type="entry name" value="Lon_Prtase"/>
</dbReference>
<dbReference type="GO" id="GO:0016887">
    <property type="term" value="F:ATP hydrolysis activity"/>
    <property type="evidence" value="ECO:0007669"/>
    <property type="project" value="InterPro"/>
</dbReference>